<keyword evidence="1" id="KW-1133">Transmembrane helix</keyword>
<organism evidence="2 3">
    <name type="scientific">Sphingobacterium siyangense</name>
    <dbReference type="NCBI Taxonomy" id="459529"/>
    <lineage>
        <taxon>Bacteria</taxon>
        <taxon>Pseudomonadati</taxon>
        <taxon>Bacteroidota</taxon>
        <taxon>Sphingobacteriia</taxon>
        <taxon>Sphingobacteriales</taxon>
        <taxon>Sphingobacteriaceae</taxon>
        <taxon>Sphingobacterium</taxon>
    </lineage>
</organism>
<reference evidence="2 3" key="1">
    <citation type="submission" date="2016-07" db="EMBL/GenBank/DDBJ databases">
        <title>Genome analysis of Sphingobacterium siyangense T12B17.</title>
        <authorList>
            <person name="Xu D."/>
            <person name="Su Y."/>
            <person name="Zheng S."/>
        </authorList>
    </citation>
    <scope>NUCLEOTIDE SEQUENCE [LARGE SCALE GENOMIC DNA]</scope>
    <source>
        <strain evidence="2 3">T12B17</strain>
    </source>
</reference>
<dbReference type="EMBL" id="MCAQ01000028">
    <property type="protein sequence ID" value="RKF31843.1"/>
    <property type="molecule type" value="Genomic_DNA"/>
</dbReference>
<dbReference type="AlphaFoldDB" id="A0A420FFS1"/>
<gene>
    <name evidence="2" type="ORF">BCY89_16945</name>
</gene>
<dbReference type="Proteomes" id="UP000286402">
    <property type="component" value="Unassembled WGS sequence"/>
</dbReference>
<dbReference type="InterPro" id="IPR025058">
    <property type="entry name" value="DUF3995"/>
</dbReference>
<dbReference type="Pfam" id="PF13160">
    <property type="entry name" value="DUF3995"/>
    <property type="match status" value="1"/>
</dbReference>
<sequence>MEFVLSIVIATIFIFLALLHFFWLLGGHWGMNVAVPTDLNGRRIFNPTRIGTLLVAIGLLIFAFVNLCAIGVLDVPIDAKYIRYGMYMISGIFLLRFIGDMKFVGIFKKYRKSSFAIRDTYFYSPLCLFLSVSNGFLAFVL</sequence>
<keyword evidence="1" id="KW-0472">Membrane</keyword>
<evidence type="ECO:0008006" key="4">
    <source>
        <dbReference type="Google" id="ProtNLM"/>
    </source>
</evidence>
<keyword evidence="3" id="KW-1185">Reference proteome</keyword>
<feature type="transmembrane region" description="Helical" evidence="1">
    <location>
        <begin position="6"/>
        <end position="29"/>
    </location>
</feature>
<evidence type="ECO:0000256" key="1">
    <source>
        <dbReference type="SAM" id="Phobius"/>
    </source>
</evidence>
<evidence type="ECO:0000313" key="2">
    <source>
        <dbReference type="EMBL" id="RKF31843.1"/>
    </source>
</evidence>
<name>A0A420FFS1_9SPHI</name>
<feature type="transmembrane region" description="Helical" evidence="1">
    <location>
        <begin position="120"/>
        <end position="140"/>
    </location>
</feature>
<feature type="transmembrane region" description="Helical" evidence="1">
    <location>
        <begin position="50"/>
        <end position="75"/>
    </location>
</feature>
<feature type="transmembrane region" description="Helical" evidence="1">
    <location>
        <begin position="81"/>
        <end position="99"/>
    </location>
</feature>
<evidence type="ECO:0000313" key="3">
    <source>
        <dbReference type="Proteomes" id="UP000286402"/>
    </source>
</evidence>
<proteinExistence type="predicted"/>
<accession>A0A420FFS1</accession>
<dbReference type="RefSeq" id="WP_120336077.1">
    <property type="nucleotide sequence ID" value="NZ_MCAQ01000028.1"/>
</dbReference>
<comment type="caution">
    <text evidence="2">The sequence shown here is derived from an EMBL/GenBank/DDBJ whole genome shotgun (WGS) entry which is preliminary data.</text>
</comment>
<protein>
    <recommendedName>
        <fullName evidence="4">DUF3995 domain-containing protein</fullName>
    </recommendedName>
</protein>
<keyword evidence="1" id="KW-0812">Transmembrane</keyword>